<feature type="compositionally biased region" description="Low complexity" evidence="1">
    <location>
        <begin position="83"/>
        <end position="98"/>
    </location>
</feature>
<evidence type="ECO:0000313" key="3">
    <source>
        <dbReference type="Proteomes" id="UP000654075"/>
    </source>
</evidence>
<proteinExistence type="predicted"/>
<sequence>DGGSCEGQLEEEIEAALVAASAPVSLAQALRMELVEDDDSDEDEVIDMRPGQTAAAKKLGLSLQGGAPSWSAQRSSQAARLATASAAASAEAPLQRASNQGGSSLASFLPVGTPAIQKLRLSQSPAVASAQAQASASSSRSILARAEVADDSSDEDLISVGATSSGSRARASALGAAPTALGAAAAKSLISKGMLQSRGMDSDEDELRMLKASRLCSSSRPSRMSTPGQQYRAMSVASGTPHEVVSSRFPGIDSDDDELLMLKSSRLSTSSRPSTPRQAPRSSSLASATSAHPFGARGVSSSSTSSAREQQPFPSRVGTWLTAGIDSDEELPRSPPERQAPVQRPRSAPCSSAVPRPSLLSSTLPGRRDLWGEVATGVTQHLVSQVARPQSPGQVTFEGLEDNSDSDDSDSAALAARWGLGPKAKAAPAVPKAAPKSGWLSPDSSDSD</sequence>
<feature type="non-terminal residue" evidence="2">
    <location>
        <position position="448"/>
    </location>
</feature>
<protein>
    <submittedName>
        <fullName evidence="2">Uncharacterized protein</fullName>
    </submittedName>
</protein>
<keyword evidence="3" id="KW-1185">Reference proteome</keyword>
<feature type="region of interest" description="Disordered" evidence="1">
    <location>
        <begin position="195"/>
        <end position="365"/>
    </location>
</feature>
<feature type="compositionally biased region" description="Low complexity" evidence="1">
    <location>
        <begin position="122"/>
        <end position="146"/>
    </location>
</feature>
<feature type="region of interest" description="Disordered" evidence="1">
    <location>
        <begin position="122"/>
        <end position="165"/>
    </location>
</feature>
<feature type="compositionally biased region" description="Polar residues" evidence="1">
    <location>
        <begin position="215"/>
        <end position="229"/>
    </location>
</feature>
<feature type="region of interest" description="Disordered" evidence="1">
    <location>
        <begin position="83"/>
        <end position="103"/>
    </location>
</feature>
<dbReference type="AlphaFoldDB" id="A0A813EEA8"/>
<gene>
    <name evidence="2" type="ORF">PGLA1383_LOCUS18768</name>
</gene>
<feature type="compositionally biased region" description="Acidic residues" evidence="1">
    <location>
        <begin position="399"/>
        <end position="410"/>
    </location>
</feature>
<evidence type="ECO:0000313" key="2">
    <source>
        <dbReference type="EMBL" id="CAE8600439.1"/>
    </source>
</evidence>
<dbReference type="Proteomes" id="UP000654075">
    <property type="component" value="Unassembled WGS sequence"/>
</dbReference>
<dbReference type="EMBL" id="CAJNNV010012155">
    <property type="protein sequence ID" value="CAE8600439.1"/>
    <property type="molecule type" value="Genomic_DNA"/>
</dbReference>
<evidence type="ECO:0000256" key="1">
    <source>
        <dbReference type="SAM" id="MobiDB-lite"/>
    </source>
</evidence>
<accession>A0A813EEA8</accession>
<organism evidence="2 3">
    <name type="scientific">Polarella glacialis</name>
    <name type="common">Dinoflagellate</name>
    <dbReference type="NCBI Taxonomy" id="89957"/>
    <lineage>
        <taxon>Eukaryota</taxon>
        <taxon>Sar</taxon>
        <taxon>Alveolata</taxon>
        <taxon>Dinophyceae</taxon>
        <taxon>Suessiales</taxon>
        <taxon>Suessiaceae</taxon>
        <taxon>Polarella</taxon>
    </lineage>
</organism>
<name>A0A813EEA8_POLGL</name>
<comment type="caution">
    <text evidence="2">The sequence shown here is derived from an EMBL/GenBank/DDBJ whole genome shotgun (WGS) entry which is preliminary data.</text>
</comment>
<feature type="compositionally biased region" description="Polar residues" evidence="1">
    <location>
        <begin position="385"/>
        <end position="394"/>
    </location>
</feature>
<feature type="compositionally biased region" description="Low complexity" evidence="1">
    <location>
        <begin position="411"/>
        <end position="436"/>
    </location>
</feature>
<reference evidence="2" key="1">
    <citation type="submission" date="2021-02" db="EMBL/GenBank/DDBJ databases">
        <authorList>
            <person name="Dougan E. K."/>
            <person name="Rhodes N."/>
            <person name="Thang M."/>
            <person name="Chan C."/>
        </authorList>
    </citation>
    <scope>NUCLEOTIDE SEQUENCE</scope>
</reference>
<feature type="compositionally biased region" description="Low complexity" evidence="1">
    <location>
        <begin position="264"/>
        <end position="284"/>
    </location>
</feature>
<feature type="region of interest" description="Disordered" evidence="1">
    <location>
        <begin position="385"/>
        <end position="448"/>
    </location>
</feature>